<dbReference type="EMBL" id="CVRI01000075">
    <property type="protein sequence ID" value="CRL08741.1"/>
    <property type="molecule type" value="Genomic_DNA"/>
</dbReference>
<reference evidence="1 2" key="1">
    <citation type="submission" date="2015-04" db="EMBL/GenBank/DDBJ databases">
        <authorList>
            <person name="Syromyatnikov M.Y."/>
            <person name="Popov V.N."/>
        </authorList>
    </citation>
    <scope>NUCLEOTIDE SEQUENCE [LARGE SCALE GENOMIC DNA]</scope>
</reference>
<gene>
    <name evidence="1" type="ORF">CLUMA_CG021528</name>
</gene>
<evidence type="ECO:0000313" key="1">
    <source>
        <dbReference type="EMBL" id="CRL08741.1"/>
    </source>
</evidence>
<dbReference type="AlphaFoldDB" id="A0A1J1J8J1"/>
<organism evidence="1 2">
    <name type="scientific">Clunio marinus</name>
    <dbReference type="NCBI Taxonomy" id="568069"/>
    <lineage>
        <taxon>Eukaryota</taxon>
        <taxon>Metazoa</taxon>
        <taxon>Ecdysozoa</taxon>
        <taxon>Arthropoda</taxon>
        <taxon>Hexapoda</taxon>
        <taxon>Insecta</taxon>
        <taxon>Pterygota</taxon>
        <taxon>Neoptera</taxon>
        <taxon>Endopterygota</taxon>
        <taxon>Diptera</taxon>
        <taxon>Nematocera</taxon>
        <taxon>Chironomoidea</taxon>
        <taxon>Chironomidae</taxon>
        <taxon>Clunio</taxon>
    </lineage>
</organism>
<name>A0A1J1J8J1_9DIPT</name>
<accession>A0A1J1J8J1</accession>
<sequence>MVVDFGGWEAILNTPHKYLSNENCEKFLRCHLLATWRCSQLLALTIHHCVITVDPSHENAKDRLEKN</sequence>
<evidence type="ECO:0000313" key="2">
    <source>
        <dbReference type="Proteomes" id="UP000183832"/>
    </source>
</evidence>
<keyword evidence="2" id="KW-1185">Reference proteome</keyword>
<protein>
    <submittedName>
        <fullName evidence="1">CLUMA_CG021528, isoform A</fullName>
    </submittedName>
</protein>
<proteinExistence type="predicted"/>
<dbReference type="Proteomes" id="UP000183832">
    <property type="component" value="Unassembled WGS sequence"/>
</dbReference>